<dbReference type="STRING" id="1385511.GCA_000425225_03145"/>
<evidence type="ECO:0000256" key="8">
    <source>
        <dbReference type="ARBA" id="ARBA00022741"/>
    </source>
</evidence>
<evidence type="ECO:0000313" key="19">
    <source>
        <dbReference type="EMBL" id="KGX87466.1"/>
    </source>
</evidence>
<dbReference type="RefSeq" id="WP_027446769.1">
    <property type="nucleotide sequence ID" value="NZ_AULJ01000040.1"/>
</dbReference>
<evidence type="ECO:0000256" key="5">
    <source>
        <dbReference type="ARBA" id="ARBA00022553"/>
    </source>
</evidence>
<evidence type="ECO:0000256" key="13">
    <source>
        <dbReference type="ARBA" id="ARBA00023136"/>
    </source>
</evidence>
<dbReference type="InterPro" id="IPR005467">
    <property type="entry name" value="His_kinase_dom"/>
</dbReference>
<dbReference type="CDD" id="cd18774">
    <property type="entry name" value="PDC2_HK_sensor"/>
    <property type="match status" value="1"/>
</dbReference>
<evidence type="ECO:0000313" key="20">
    <source>
        <dbReference type="Proteomes" id="UP000030403"/>
    </source>
</evidence>
<dbReference type="PROSITE" id="PS50109">
    <property type="entry name" value="HIS_KIN"/>
    <property type="match status" value="1"/>
</dbReference>
<keyword evidence="8" id="KW-0547">Nucleotide-binding</keyword>
<dbReference type="PROSITE" id="PS50885">
    <property type="entry name" value="HAMP"/>
    <property type="match status" value="1"/>
</dbReference>
<dbReference type="InterPro" id="IPR036890">
    <property type="entry name" value="HATPase_C_sf"/>
</dbReference>
<evidence type="ECO:0000259" key="17">
    <source>
        <dbReference type="PROSITE" id="PS50113"/>
    </source>
</evidence>
<accession>A0A0A5G2Z4</accession>
<dbReference type="AlphaFoldDB" id="A0A0A5G2Z4"/>
<comment type="catalytic activity">
    <reaction evidence="1">
        <text>ATP + protein L-histidine = ADP + protein N-phospho-L-histidine.</text>
        <dbReference type="EC" id="2.7.13.3"/>
    </reaction>
</comment>
<dbReference type="InterPro" id="IPR004358">
    <property type="entry name" value="Sig_transdc_His_kin-like_C"/>
</dbReference>
<keyword evidence="7 14" id="KW-0812">Transmembrane</keyword>
<dbReference type="Gene3D" id="3.30.565.10">
    <property type="entry name" value="Histidine kinase-like ATPase, C-terminal domain"/>
    <property type="match status" value="1"/>
</dbReference>
<dbReference type="CDD" id="cd00130">
    <property type="entry name" value="PAS"/>
    <property type="match status" value="1"/>
</dbReference>
<name>A0A0A5G2Z4_9BACI</name>
<dbReference type="InterPro" id="IPR033479">
    <property type="entry name" value="dCache_1"/>
</dbReference>
<dbReference type="Gene3D" id="3.30.450.20">
    <property type="entry name" value="PAS domain"/>
    <property type="match status" value="2"/>
</dbReference>
<comment type="caution">
    <text evidence="19">The sequence shown here is derived from an EMBL/GenBank/DDBJ whole genome shotgun (WGS) entry which is preliminary data.</text>
</comment>
<evidence type="ECO:0000256" key="12">
    <source>
        <dbReference type="ARBA" id="ARBA00023012"/>
    </source>
</evidence>
<proteinExistence type="predicted"/>
<dbReference type="CDD" id="cd06225">
    <property type="entry name" value="HAMP"/>
    <property type="match status" value="1"/>
</dbReference>
<evidence type="ECO:0000256" key="1">
    <source>
        <dbReference type="ARBA" id="ARBA00000085"/>
    </source>
</evidence>
<feature type="domain" description="Histidine kinase" evidence="15">
    <location>
        <begin position="484"/>
        <end position="695"/>
    </location>
</feature>
<dbReference type="OrthoDB" id="9815750at2"/>
<dbReference type="InterPro" id="IPR000700">
    <property type="entry name" value="PAS-assoc_C"/>
</dbReference>
<dbReference type="CDD" id="cd18773">
    <property type="entry name" value="PDC1_HK_sensor"/>
    <property type="match status" value="1"/>
</dbReference>
<sequence length="704" mass="80055">MRDLIYSKLTKRYLIVAIIVATVSLTAIYYFTTQLLFHSMREEIEYRNDLMAKSISKKTSFMFEKMVNDARVISEFYRINDNQDLYREEMERIIVNNPLYLYMNIVNKSGTPVSTIPNVHSSSTSYKKIVERLEWSKTYYISNLIELDDGRRTIALGYPILNEKGDYNGAVIGYVNLHVLSEYLRQVKLGKEGVNALVDQNGTILAHTNDYYLGKTLRNSTLKNYLYKSRFGIWRGELFGSEMLLAYRPIESGGFGLIVGESIDQALMPANNVQSVLLRGFIIALLVTILFTFVGVSKVVKPITKLTNQAHQYKEGSRSSFDLIETGDEIENLSFTMNEMASDLKDKERRLFYILESVPYGVITTDQDGRIMTFNKGAEQLTLFEREEALGKYIIDLPLKAAKHEFISWKTLKEGKQFDELESYIYDKEGKKHDVRMYSSLFTGDEDQIIGAILVIRDVGEIKKLEEFLRQSERLASLGQLTAGIAHEIKNPISIIQAATEAIQIDLSEDEIDENLIKEMTDDILETSERLNDLLADFLKMSRGDMTEHREKVNLVVLLNELLTLLRNQFEDRRIQLVKNYGVEEAYVLGDSSHLSQVFLNVILNGIQAIESQGTFKVEISDQEDGWNIILEDNGGGIPESHLNWIFTPFYTTKNEGTGLGLAIAHEIVTQHGGKVTASSEGGHTTMEIQLPKITHQSEGEDEL</sequence>
<dbReference type="eggNOG" id="COG5000">
    <property type="taxonomic scope" value="Bacteria"/>
</dbReference>
<comment type="subcellular location">
    <subcellularLocation>
        <location evidence="2">Cell membrane</location>
        <topology evidence="2">Multi-pass membrane protein</topology>
    </subcellularLocation>
</comment>
<dbReference type="InterPro" id="IPR003594">
    <property type="entry name" value="HATPase_dom"/>
</dbReference>
<reference evidence="19 20" key="1">
    <citation type="submission" date="2013-08" db="EMBL/GenBank/DDBJ databases">
        <authorList>
            <person name="Huang J."/>
            <person name="Wang G."/>
        </authorList>
    </citation>
    <scope>NUCLEOTIDE SEQUENCE [LARGE SCALE GENOMIC DNA]</scope>
    <source>
        <strain evidence="19 20">BH030004</strain>
    </source>
</reference>
<keyword evidence="9" id="KW-0418">Kinase</keyword>
<keyword evidence="5" id="KW-0597">Phosphoprotein</keyword>
<evidence type="ECO:0000256" key="7">
    <source>
        <dbReference type="ARBA" id="ARBA00022692"/>
    </source>
</evidence>
<dbReference type="Pfam" id="PF00512">
    <property type="entry name" value="HisKA"/>
    <property type="match status" value="1"/>
</dbReference>
<feature type="transmembrane region" description="Helical" evidence="14">
    <location>
        <begin position="12"/>
        <end position="31"/>
    </location>
</feature>
<dbReference type="PRINTS" id="PR00344">
    <property type="entry name" value="BCTRLSENSOR"/>
</dbReference>
<dbReference type="GO" id="GO:0005886">
    <property type="term" value="C:plasma membrane"/>
    <property type="evidence" value="ECO:0007669"/>
    <property type="project" value="UniProtKB-SubCell"/>
</dbReference>
<dbReference type="GO" id="GO:0000155">
    <property type="term" value="F:phosphorelay sensor kinase activity"/>
    <property type="evidence" value="ECO:0007669"/>
    <property type="project" value="InterPro"/>
</dbReference>
<evidence type="ECO:0000259" key="15">
    <source>
        <dbReference type="PROSITE" id="PS50109"/>
    </source>
</evidence>
<dbReference type="Pfam" id="PF13426">
    <property type="entry name" value="PAS_9"/>
    <property type="match status" value="1"/>
</dbReference>
<feature type="transmembrane region" description="Helical" evidence="14">
    <location>
        <begin position="276"/>
        <end position="296"/>
    </location>
</feature>
<dbReference type="NCBIfam" id="TIGR00229">
    <property type="entry name" value="sensory_box"/>
    <property type="match status" value="1"/>
</dbReference>
<keyword evidence="4" id="KW-1003">Cell membrane</keyword>
<evidence type="ECO:0000256" key="11">
    <source>
        <dbReference type="ARBA" id="ARBA00022989"/>
    </source>
</evidence>
<dbReference type="SUPFAM" id="SSF55874">
    <property type="entry name" value="ATPase domain of HSP90 chaperone/DNA topoisomerase II/histidine kinase"/>
    <property type="match status" value="1"/>
</dbReference>
<dbReference type="PROSITE" id="PS50112">
    <property type="entry name" value="PAS"/>
    <property type="match status" value="1"/>
</dbReference>
<gene>
    <name evidence="19" type="ORF">N783_09790</name>
</gene>
<evidence type="ECO:0000256" key="10">
    <source>
        <dbReference type="ARBA" id="ARBA00022840"/>
    </source>
</evidence>
<dbReference type="InterPro" id="IPR035965">
    <property type="entry name" value="PAS-like_dom_sf"/>
</dbReference>
<dbReference type="SUPFAM" id="SSF47384">
    <property type="entry name" value="Homodimeric domain of signal transducing histidine kinase"/>
    <property type="match status" value="1"/>
</dbReference>
<evidence type="ECO:0000256" key="2">
    <source>
        <dbReference type="ARBA" id="ARBA00004651"/>
    </source>
</evidence>
<dbReference type="PANTHER" id="PTHR43065">
    <property type="entry name" value="SENSOR HISTIDINE KINASE"/>
    <property type="match status" value="1"/>
</dbReference>
<keyword evidence="20" id="KW-1185">Reference proteome</keyword>
<feature type="domain" description="PAS" evidence="16">
    <location>
        <begin position="347"/>
        <end position="395"/>
    </location>
</feature>
<dbReference type="SMART" id="SM00388">
    <property type="entry name" value="HisKA"/>
    <property type="match status" value="1"/>
</dbReference>
<evidence type="ECO:0000256" key="4">
    <source>
        <dbReference type="ARBA" id="ARBA00022475"/>
    </source>
</evidence>
<dbReference type="SUPFAM" id="SSF55785">
    <property type="entry name" value="PYP-like sensor domain (PAS domain)"/>
    <property type="match status" value="1"/>
</dbReference>
<evidence type="ECO:0000256" key="6">
    <source>
        <dbReference type="ARBA" id="ARBA00022679"/>
    </source>
</evidence>
<feature type="domain" description="PAC" evidence="17">
    <location>
        <begin position="419"/>
        <end position="471"/>
    </location>
</feature>
<dbReference type="PROSITE" id="PS50113">
    <property type="entry name" value="PAC"/>
    <property type="match status" value="1"/>
</dbReference>
<dbReference type="EMBL" id="AVPF01000024">
    <property type="protein sequence ID" value="KGX87466.1"/>
    <property type="molecule type" value="Genomic_DNA"/>
</dbReference>
<evidence type="ECO:0000259" key="16">
    <source>
        <dbReference type="PROSITE" id="PS50112"/>
    </source>
</evidence>
<dbReference type="InterPro" id="IPR000014">
    <property type="entry name" value="PAS"/>
</dbReference>
<evidence type="ECO:0000256" key="14">
    <source>
        <dbReference type="SAM" id="Phobius"/>
    </source>
</evidence>
<protein>
    <recommendedName>
        <fullName evidence="3">histidine kinase</fullName>
        <ecNumber evidence="3">2.7.13.3</ecNumber>
    </recommendedName>
</protein>
<organism evidence="19 20">
    <name type="scientific">Pontibacillus marinus BH030004 = DSM 16465</name>
    <dbReference type="NCBI Taxonomy" id="1385511"/>
    <lineage>
        <taxon>Bacteria</taxon>
        <taxon>Bacillati</taxon>
        <taxon>Bacillota</taxon>
        <taxon>Bacilli</taxon>
        <taxon>Bacillales</taxon>
        <taxon>Bacillaceae</taxon>
        <taxon>Pontibacillus</taxon>
    </lineage>
</organism>
<dbReference type="EC" id="2.7.13.3" evidence="3"/>
<evidence type="ECO:0000259" key="18">
    <source>
        <dbReference type="PROSITE" id="PS50885"/>
    </source>
</evidence>
<evidence type="ECO:0000256" key="9">
    <source>
        <dbReference type="ARBA" id="ARBA00022777"/>
    </source>
</evidence>
<keyword evidence="11 14" id="KW-1133">Transmembrane helix</keyword>
<dbReference type="CDD" id="cd00082">
    <property type="entry name" value="HisKA"/>
    <property type="match status" value="1"/>
</dbReference>
<evidence type="ECO:0000256" key="3">
    <source>
        <dbReference type="ARBA" id="ARBA00012438"/>
    </source>
</evidence>
<dbReference type="Gene3D" id="6.10.340.10">
    <property type="match status" value="1"/>
</dbReference>
<dbReference type="InterPro" id="IPR036097">
    <property type="entry name" value="HisK_dim/P_sf"/>
</dbReference>
<keyword evidence="13 14" id="KW-0472">Membrane</keyword>
<dbReference type="GO" id="GO:0005524">
    <property type="term" value="F:ATP binding"/>
    <property type="evidence" value="ECO:0007669"/>
    <property type="project" value="UniProtKB-KW"/>
</dbReference>
<dbReference type="SUPFAM" id="SSF158472">
    <property type="entry name" value="HAMP domain-like"/>
    <property type="match status" value="1"/>
</dbReference>
<dbReference type="Pfam" id="PF02518">
    <property type="entry name" value="HATPase_c"/>
    <property type="match status" value="1"/>
</dbReference>
<keyword evidence="12" id="KW-0902">Two-component regulatory system</keyword>
<dbReference type="Gene3D" id="1.10.287.130">
    <property type="match status" value="1"/>
</dbReference>
<dbReference type="InterPro" id="IPR003660">
    <property type="entry name" value="HAMP_dom"/>
</dbReference>
<dbReference type="SMART" id="SM00387">
    <property type="entry name" value="HATPase_c"/>
    <property type="match status" value="1"/>
</dbReference>
<dbReference type="Proteomes" id="UP000030403">
    <property type="component" value="Unassembled WGS sequence"/>
</dbReference>
<keyword evidence="6" id="KW-0808">Transferase</keyword>
<dbReference type="PANTHER" id="PTHR43065:SF10">
    <property type="entry name" value="PEROXIDE STRESS-ACTIVATED HISTIDINE KINASE MAK3"/>
    <property type="match status" value="1"/>
</dbReference>
<keyword evidence="10" id="KW-0067">ATP-binding</keyword>
<feature type="domain" description="HAMP" evidence="18">
    <location>
        <begin position="297"/>
        <end position="349"/>
    </location>
</feature>
<dbReference type="InterPro" id="IPR003661">
    <property type="entry name" value="HisK_dim/P_dom"/>
</dbReference>
<dbReference type="Pfam" id="PF02743">
    <property type="entry name" value="dCache_1"/>
    <property type="match status" value="1"/>
</dbReference>
<dbReference type="SMART" id="SM00091">
    <property type="entry name" value="PAS"/>
    <property type="match status" value="1"/>
</dbReference>